<evidence type="ECO:0000313" key="2">
    <source>
        <dbReference type="Proteomes" id="UP001176941"/>
    </source>
</evidence>
<gene>
    <name evidence="1" type="ORF">MRATA1EN1_LOCUS3659</name>
</gene>
<sequence>MDAGVGDRAGYCSPRECLINSYQNHKRWAAINSSGLGSSNLISPLPPLISNLSLGSPSRKLGFHFHCKTTSARVANSTAHDHHFRHDETEVQRGEGNCPRHKAREQLSQDSKSAFFNQPTWPPKNWEFTFPLQRLLPQP</sequence>
<evidence type="ECO:0000313" key="1">
    <source>
        <dbReference type="EMBL" id="CAI9154697.1"/>
    </source>
</evidence>
<accession>A0ABN8XZA9</accession>
<dbReference type="Proteomes" id="UP001176941">
    <property type="component" value="Chromosome 11"/>
</dbReference>
<protein>
    <submittedName>
        <fullName evidence="1">Uncharacterized protein</fullName>
    </submittedName>
</protein>
<keyword evidence="2" id="KW-1185">Reference proteome</keyword>
<reference evidence="1" key="1">
    <citation type="submission" date="2023-04" db="EMBL/GenBank/DDBJ databases">
        <authorList>
            <consortium name="ELIXIR-Norway"/>
        </authorList>
    </citation>
    <scope>NUCLEOTIDE SEQUENCE [LARGE SCALE GENOMIC DNA]</scope>
</reference>
<dbReference type="EMBL" id="OX459947">
    <property type="protein sequence ID" value="CAI9154697.1"/>
    <property type="molecule type" value="Genomic_DNA"/>
</dbReference>
<name>A0ABN8XZA9_RANTA</name>
<organism evidence="1 2">
    <name type="scientific">Rangifer tarandus platyrhynchus</name>
    <name type="common">Svalbard reindeer</name>
    <dbReference type="NCBI Taxonomy" id="3082113"/>
    <lineage>
        <taxon>Eukaryota</taxon>
        <taxon>Metazoa</taxon>
        <taxon>Chordata</taxon>
        <taxon>Craniata</taxon>
        <taxon>Vertebrata</taxon>
        <taxon>Euteleostomi</taxon>
        <taxon>Mammalia</taxon>
        <taxon>Eutheria</taxon>
        <taxon>Laurasiatheria</taxon>
        <taxon>Artiodactyla</taxon>
        <taxon>Ruminantia</taxon>
        <taxon>Pecora</taxon>
        <taxon>Cervidae</taxon>
        <taxon>Odocoileinae</taxon>
        <taxon>Rangifer</taxon>
    </lineage>
</organism>
<proteinExistence type="predicted"/>